<dbReference type="EMBL" id="UINC01149756">
    <property type="protein sequence ID" value="SVD42416.1"/>
    <property type="molecule type" value="Genomic_DNA"/>
</dbReference>
<evidence type="ECO:0000259" key="6">
    <source>
        <dbReference type="PROSITE" id="PS50059"/>
    </source>
</evidence>
<dbReference type="AlphaFoldDB" id="A0A382V770"/>
<dbReference type="PANTHER" id="PTHR47861">
    <property type="entry name" value="FKBP-TYPE PEPTIDYL-PROLYL CIS-TRANS ISOMERASE SLYD"/>
    <property type="match status" value="1"/>
</dbReference>
<evidence type="ECO:0000256" key="4">
    <source>
        <dbReference type="ARBA" id="ARBA00023110"/>
    </source>
</evidence>
<dbReference type="EC" id="5.2.1.8" evidence="3"/>
<sequence>VTLKFSLSLATGETIDQAESATFEVGDGSLLPGFETAIFGMKAGESAAIEIEARHGFGEPNEDNVHRMKRINFNDMGLVEGLVVSFKDGEGNELPGVVTEFIGDLVVVDFNHPLAGKDLLFHAEIFSVDQISSEIIRG</sequence>
<keyword evidence="5" id="KW-0413">Isomerase</keyword>
<feature type="domain" description="PPIase FKBP-type" evidence="6">
    <location>
        <begin position="1"/>
        <end position="87"/>
    </location>
</feature>
<comment type="catalytic activity">
    <reaction evidence="1">
        <text>[protein]-peptidylproline (omega=180) = [protein]-peptidylproline (omega=0)</text>
        <dbReference type="Rhea" id="RHEA:16237"/>
        <dbReference type="Rhea" id="RHEA-COMP:10747"/>
        <dbReference type="Rhea" id="RHEA-COMP:10748"/>
        <dbReference type="ChEBI" id="CHEBI:83833"/>
        <dbReference type="ChEBI" id="CHEBI:83834"/>
        <dbReference type="EC" id="5.2.1.8"/>
    </reaction>
</comment>
<evidence type="ECO:0000256" key="1">
    <source>
        <dbReference type="ARBA" id="ARBA00000971"/>
    </source>
</evidence>
<dbReference type="SUPFAM" id="SSF54534">
    <property type="entry name" value="FKBP-like"/>
    <property type="match status" value="1"/>
</dbReference>
<reference evidence="7" key="1">
    <citation type="submission" date="2018-05" db="EMBL/GenBank/DDBJ databases">
        <authorList>
            <person name="Lanie J.A."/>
            <person name="Ng W.-L."/>
            <person name="Kazmierczak K.M."/>
            <person name="Andrzejewski T.M."/>
            <person name="Davidsen T.M."/>
            <person name="Wayne K.J."/>
            <person name="Tettelin H."/>
            <person name="Glass J.I."/>
            <person name="Rusch D."/>
            <person name="Podicherti R."/>
            <person name="Tsui H.-C.T."/>
            <person name="Winkler M.E."/>
        </authorList>
    </citation>
    <scope>NUCLEOTIDE SEQUENCE</scope>
</reference>
<accession>A0A382V770</accession>
<keyword evidence="4" id="KW-0697">Rotamase</keyword>
<dbReference type="Pfam" id="PF00254">
    <property type="entry name" value="FKBP_C"/>
    <property type="match status" value="1"/>
</dbReference>
<dbReference type="InterPro" id="IPR001179">
    <property type="entry name" value="PPIase_FKBP_dom"/>
</dbReference>
<dbReference type="GO" id="GO:0003755">
    <property type="term" value="F:peptidyl-prolyl cis-trans isomerase activity"/>
    <property type="evidence" value="ECO:0007669"/>
    <property type="project" value="UniProtKB-KW"/>
</dbReference>
<evidence type="ECO:0000256" key="3">
    <source>
        <dbReference type="ARBA" id="ARBA00013194"/>
    </source>
</evidence>
<evidence type="ECO:0000256" key="5">
    <source>
        <dbReference type="ARBA" id="ARBA00023235"/>
    </source>
</evidence>
<name>A0A382V770_9ZZZZ</name>
<dbReference type="PANTHER" id="PTHR47861:SF4">
    <property type="entry name" value="FKBP-TYPE 16 KDA PEPTIDYL-PROLYL CIS-TRANS ISOMERASE"/>
    <property type="match status" value="1"/>
</dbReference>
<gene>
    <name evidence="7" type="ORF">METZ01_LOCUS395270</name>
</gene>
<protein>
    <recommendedName>
        <fullName evidence="3">peptidylprolyl isomerase</fullName>
        <ecNumber evidence="3">5.2.1.8</ecNumber>
    </recommendedName>
</protein>
<feature type="non-terminal residue" evidence="7">
    <location>
        <position position="1"/>
    </location>
</feature>
<proteinExistence type="inferred from homology"/>
<evidence type="ECO:0000256" key="2">
    <source>
        <dbReference type="ARBA" id="ARBA00006577"/>
    </source>
</evidence>
<dbReference type="Gene3D" id="3.10.50.40">
    <property type="match status" value="1"/>
</dbReference>
<comment type="similarity">
    <text evidence="2">Belongs to the FKBP-type PPIase family.</text>
</comment>
<dbReference type="PROSITE" id="PS50059">
    <property type="entry name" value="FKBP_PPIASE"/>
    <property type="match status" value="1"/>
</dbReference>
<dbReference type="InterPro" id="IPR046357">
    <property type="entry name" value="PPIase_dom_sf"/>
</dbReference>
<evidence type="ECO:0000313" key="7">
    <source>
        <dbReference type="EMBL" id="SVD42416.1"/>
    </source>
</evidence>
<organism evidence="7">
    <name type="scientific">marine metagenome</name>
    <dbReference type="NCBI Taxonomy" id="408172"/>
    <lineage>
        <taxon>unclassified sequences</taxon>
        <taxon>metagenomes</taxon>
        <taxon>ecological metagenomes</taxon>
    </lineage>
</organism>